<keyword evidence="2" id="KW-0812">Transmembrane</keyword>
<reference evidence="3 4" key="1">
    <citation type="submission" date="2016-10" db="EMBL/GenBank/DDBJ databases">
        <authorList>
            <person name="de Groot N.N."/>
        </authorList>
    </citation>
    <scope>NUCLEOTIDE SEQUENCE [LARGE SCALE GENOMIC DNA]</scope>
    <source>
        <strain evidence="3 4">DSM 21632</strain>
    </source>
</reference>
<gene>
    <name evidence="3" type="ORF">SAMN05192534_106131</name>
</gene>
<dbReference type="OrthoDB" id="2989424at2"/>
<organism evidence="3 4">
    <name type="scientific">Alteribacillus persepolensis</name>
    <dbReference type="NCBI Taxonomy" id="568899"/>
    <lineage>
        <taxon>Bacteria</taxon>
        <taxon>Bacillati</taxon>
        <taxon>Bacillota</taxon>
        <taxon>Bacilli</taxon>
        <taxon>Bacillales</taxon>
        <taxon>Bacillaceae</taxon>
        <taxon>Alteribacillus</taxon>
    </lineage>
</organism>
<accession>A0A1G8CYE9</accession>
<feature type="transmembrane region" description="Helical" evidence="2">
    <location>
        <begin position="32"/>
        <end position="55"/>
    </location>
</feature>
<keyword evidence="2" id="KW-1133">Transmembrane helix</keyword>
<keyword evidence="4" id="KW-1185">Reference proteome</keyword>
<protein>
    <submittedName>
        <fullName evidence="3">Uncharacterized protein</fullName>
    </submittedName>
</protein>
<dbReference type="InterPro" id="IPR048110">
    <property type="entry name" value="SA1362/YqhP-like"/>
</dbReference>
<dbReference type="AlphaFoldDB" id="A0A1G8CYE9"/>
<dbReference type="NCBIfam" id="NF041554">
    <property type="entry name" value="SA1362_fam"/>
    <property type="match status" value="1"/>
</dbReference>
<dbReference type="RefSeq" id="WP_091272491.1">
    <property type="nucleotide sequence ID" value="NZ_FNDK01000006.1"/>
</dbReference>
<feature type="compositionally biased region" description="Basic residues" evidence="1">
    <location>
        <begin position="87"/>
        <end position="113"/>
    </location>
</feature>
<feature type="region of interest" description="Disordered" evidence="1">
    <location>
        <begin position="62"/>
        <end position="133"/>
    </location>
</feature>
<evidence type="ECO:0000256" key="2">
    <source>
        <dbReference type="SAM" id="Phobius"/>
    </source>
</evidence>
<feature type="transmembrane region" description="Helical" evidence="2">
    <location>
        <begin position="7"/>
        <end position="26"/>
    </location>
</feature>
<evidence type="ECO:0000256" key="1">
    <source>
        <dbReference type="SAM" id="MobiDB-lite"/>
    </source>
</evidence>
<dbReference type="Proteomes" id="UP000199163">
    <property type="component" value="Unassembled WGS sequence"/>
</dbReference>
<evidence type="ECO:0000313" key="3">
    <source>
        <dbReference type="EMBL" id="SDH50617.1"/>
    </source>
</evidence>
<name>A0A1G8CYE9_9BACI</name>
<proteinExistence type="predicted"/>
<dbReference type="STRING" id="568899.SAMN05192534_106131"/>
<feature type="compositionally biased region" description="Polar residues" evidence="1">
    <location>
        <begin position="77"/>
        <end position="86"/>
    </location>
</feature>
<evidence type="ECO:0000313" key="4">
    <source>
        <dbReference type="Proteomes" id="UP000199163"/>
    </source>
</evidence>
<sequence>MSRLSANPFLILIFGLAALGFGYQLITNPLGLLTYLAVGAAVAVGMYFLFTKVILKRMAMSQYRQSARPGPSPKKPSFQNKNLNTKANKHKPQRSRQSPLKKRTSRPIAKKRTDHNLTVIEGKKNRKKNRALF</sequence>
<keyword evidence="2" id="KW-0472">Membrane</keyword>
<dbReference type="EMBL" id="FNDK01000006">
    <property type="protein sequence ID" value="SDH50617.1"/>
    <property type="molecule type" value="Genomic_DNA"/>
</dbReference>
<feature type="compositionally biased region" description="Basic residues" evidence="1">
    <location>
        <begin position="124"/>
        <end position="133"/>
    </location>
</feature>